<keyword evidence="3 6" id="KW-0812">Transmembrane</keyword>
<dbReference type="Proteomes" id="UP000824005">
    <property type="component" value="Unassembled WGS sequence"/>
</dbReference>
<comment type="subcellular location">
    <subcellularLocation>
        <location evidence="1">Cell membrane</location>
        <topology evidence="1">Multi-pass membrane protein</topology>
    </subcellularLocation>
</comment>
<proteinExistence type="predicted"/>
<dbReference type="AlphaFoldDB" id="A0A9D1YUD7"/>
<accession>A0A9D1YUD7</accession>
<dbReference type="PANTHER" id="PTHR35007:SF2">
    <property type="entry name" value="PILUS ASSEMBLE PROTEIN"/>
    <property type="match status" value="1"/>
</dbReference>
<dbReference type="InterPro" id="IPR018076">
    <property type="entry name" value="T2SS_GspF_dom"/>
</dbReference>
<feature type="non-terminal residue" evidence="8">
    <location>
        <position position="281"/>
    </location>
</feature>
<reference evidence="8" key="2">
    <citation type="submission" date="2021-04" db="EMBL/GenBank/DDBJ databases">
        <authorList>
            <person name="Gilroy R."/>
        </authorList>
    </citation>
    <scope>NUCLEOTIDE SEQUENCE</scope>
    <source>
        <strain evidence="8">ChiGjej1B1-98</strain>
    </source>
</reference>
<feature type="transmembrane region" description="Helical" evidence="6">
    <location>
        <begin position="44"/>
        <end position="67"/>
    </location>
</feature>
<name>A0A9D1YUD7_9MICO</name>
<dbReference type="GO" id="GO:0005886">
    <property type="term" value="C:plasma membrane"/>
    <property type="evidence" value="ECO:0007669"/>
    <property type="project" value="UniProtKB-SubCell"/>
</dbReference>
<feature type="transmembrane region" description="Helical" evidence="6">
    <location>
        <begin position="73"/>
        <end position="99"/>
    </location>
</feature>
<keyword evidence="5 6" id="KW-0472">Membrane</keyword>
<reference evidence="8" key="1">
    <citation type="journal article" date="2021" name="PeerJ">
        <title>Extensive microbial diversity within the chicken gut microbiome revealed by metagenomics and culture.</title>
        <authorList>
            <person name="Gilroy R."/>
            <person name="Ravi A."/>
            <person name="Getino M."/>
            <person name="Pursley I."/>
            <person name="Horton D.L."/>
            <person name="Alikhan N.F."/>
            <person name="Baker D."/>
            <person name="Gharbi K."/>
            <person name="Hall N."/>
            <person name="Watson M."/>
            <person name="Adriaenssens E.M."/>
            <person name="Foster-Nyarko E."/>
            <person name="Jarju S."/>
            <person name="Secka A."/>
            <person name="Antonio M."/>
            <person name="Oren A."/>
            <person name="Chaudhuri R.R."/>
            <person name="La Ragione R."/>
            <person name="Hildebrand F."/>
            <person name="Pallen M.J."/>
        </authorList>
    </citation>
    <scope>NUCLEOTIDE SEQUENCE</scope>
    <source>
        <strain evidence="8">ChiGjej1B1-98</strain>
    </source>
</reference>
<evidence type="ECO:0000256" key="2">
    <source>
        <dbReference type="ARBA" id="ARBA00022475"/>
    </source>
</evidence>
<dbReference type="PANTHER" id="PTHR35007">
    <property type="entry name" value="INTEGRAL MEMBRANE PROTEIN-RELATED"/>
    <property type="match status" value="1"/>
</dbReference>
<evidence type="ECO:0000256" key="3">
    <source>
        <dbReference type="ARBA" id="ARBA00022692"/>
    </source>
</evidence>
<feature type="domain" description="Type II secretion system protein GspF" evidence="7">
    <location>
        <begin position="116"/>
        <end position="241"/>
    </location>
</feature>
<evidence type="ECO:0000259" key="7">
    <source>
        <dbReference type="Pfam" id="PF00482"/>
    </source>
</evidence>
<evidence type="ECO:0000256" key="4">
    <source>
        <dbReference type="ARBA" id="ARBA00022989"/>
    </source>
</evidence>
<evidence type="ECO:0000256" key="5">
    <source>
        <dbReference type="ARBA" id="ARBA00023136"/>
    </source>
</evidence>
<evidence type="ECO:0000313" key="9">
    <source>
        <dbReference type="Proteomes" id="UP000824005"/>
    </source>
</evidence>
<protein>
    <submittedName>
        <fullName evidence="8">Type II secretion system F family protein</fullName>
    </submittedName>
</protein>
<organism evidence="8 9">
    <name type="scientific">Candidatus Agrococcus pullicola</name>
    <dbReference type="NCBI Taxonomy" id="2838429"/>
    <lineage>
        <taxon>Bacteria</taxon>
        <taxon>Bacillati</taxon>
        <taxon>Actinomycetota</taxon>
        <taxon>Actinomycetes</taxon>
        <taxon>Micrococcales</taxon>
        <taxon>Microbacteriaceae</taxon>
        <taxon>Agrococcus</taxon>
    </lineage>
</organism>
<sequence>MQWLLGTVFALGVLLIASVWLWPERPTRSEREPSATNARIRDRLAQAGLGHVPVFAVVLVSVLLGLVAGAVALLATGVIALAPVAFLTGVALPVIGIGWRARTQRRARSMVWPDVIDHLVAGVRSGLAIPEAICGIAANCPQSVRREFAAFASDYRATGSFSYSLDRLKDSLADPVADRLLETLRMGKEVGGTEIGAVLRQLGSYLRAEQATRGELLARQSWIVYAARLGLVAPWLVLVALSFRPEAATAYNTSGGLVVILFGAIVTFVAYRCMLAIGRLR</sequence>
<dbReference type="Pfam" id="PF00482">
    <property type="entry name" value="T2SSF"/>
    <property type="match status" value="1"/>
</dbReference>
<evidence type="ECO:0000256" key="1">
    <source>
        <dbReference type="ARBA" id="ARBA00004651"/>
    </source>
</evidence>
<gene>
    <name evidence="8" type="ORF">H9830_06930</name>
</gene>
<evidence type="ECO:0000313" key="8">
    <source>
        <dbReference type="EMBL" id="HIY65994.1"/>
    </source>
</evidence>
<feature type="transmembrane region" description="Helical" evidence="6">
    <location>
        <begin position="6"/>
        <end position="23"/>
    </location>
</feature>
<evidence type="ECO:0000256" key="6">
    <source>
        <dbReference type="SAM" id="Phobius"/>
    </source>
</evidence>
<keyword evidence="4 6" id="KW-1133">Transmembrane helix</keyword>
<keyword evidence="2" id="KW-1003">Cell membrane</keyword>
<feature type="transmembrane region" description="Helical" evidence="6">
    <location>
        <begin position="255"/>
        <end position="277"/>
    </location>
</feature>
<comment type="caution">
    <text evidence="8">The sequence shown here is derived from an EMBL/GenBank/DDBJ whole genome shotgun (WGS) entry which is preliminary data.</text>
</comment>
<feature type="transmembrane region" description="Helical" evidence="6">
    <location>
        <begin position="222"/>
        <end position="243"/>
    </location>
</feature>
<dbReference type="EMBL" id="DXDC01000203">
    <property type="protein sequence ID" value="HIY65994.1"/>
    <property type="molecule type" value="Genomic_DNA"/>
</dbReference>